<dbReference type="RefSeq" id="WP_206870849.1">
    <property type="nucleotide sequence ID" value="NZ_BMBA01000003.1"/>
</dbReference>
<reference evidence="1 2" key="1">
    <citation type="journal article" date="2021" name="Int. J. Syst. Evol. Microbiol.">
        <title>Clostridium zeae sp. nov., isolated from corn silage.</title>
        <authorList>
            <person name="Kobayashi H."/>
            <person name="Tanizawa Y."/>
            <person name="Yagura M."/>
            <person name="Sakamoto M."/>
            <person name="Ohkuma M."/>
            <person name="Tohno M."/>
        </authorList>
    </citation>
    <scope>NUCLEOTIDE SEQUENCE [LARGE SCALE GENOMIC DNA]</scope>
    <source>
        <strain evidence="1 2">CSC2</strain>
    </source>
</reference>
<evidence type="ECO:0000313" key="1">
    <source>
        <dbReference type="EMBL" id="GFZ32567.1"/>
    </source>
</evidence>
<proteinExistence type="predicted"/>
<organism evidence="1 2">
    <name type="scientific">Clostridium zeae</name>
    <dbReference type="NCBI Taxonomy" id="2759022"/>
    <lineage>
        <taxon>Bacteria</taxon>
        <taxon>Bacillati</taxon>
        <taxon>Bacillota</taxon>
        <taxon>Clostridia</taxon>
        <taxon>Eubacteriales</taxon>
        <taxon>Clostridiaceae</taxon>
        <taxon>Clostridium</taxon>
    </lineage>
</organism>
<gene>
    <name evidence="1" type="ORF">CSC2_30930</name>
</gene>
<evidence type="ECO:0008006" key="3">
    <source>
        <dbReference type="Google" id="ProtNLM"/>
    </source>
</evidence>
<dbReference type="Proteomes" id="UP000663802">
    <property type="component" value="Unassembled WGS sequence"/>
</dbReference>
<comment type="caution">
    <text evidence="1">The sequence shown here is derived from an EMBL/GenBank/DDBJ whole genome shotgun (WGS) entry which is preliminary data.</text>
</comment>
<dbReference type="EMBL" id="BMBA01000003">
    <property type="protein sequence ID" value="GFZ32567.1"/>
    <property type="molecule type" value="Genomic_DNA"/>
</dbReference>
<keyword evidence="2" id="KW-1185">Reference proteome</keyword>
<protein>
    <recommendedName>
        <fullName evidence="3">Phage structural protein</fullName>
    </recommendedName>
</protein>
<sequence length="218" mass="24019">MAQTYGFFNSATGDTRQYRAEEFAELFSSFFNSGLANTGSGIGLKVNAGTGMVVNIDSGYSVLKGYYYKNDTSLSLSIDAADSVLNRIDRVVLRLDFVARTIKAVVKKGSLASTPVAPVLQRDSSVYELSLAQVKVNAKATTVVIVDERLDKNVCGLVSIAAEVPDQEMWDKFNLDWSNIQNQWNNWFNNQYNKVGSKIFVSTTQPTAVATNDIWVDI</sequence>
<name>A0ABQ1ECP7_9CLOT</name>
<evidence type="ECO:0000313" key="2">
    <source>
        <dbReference type="Proteomes" id="UP000663802"/>
    </source>
</evidence>
<accession>A0ABQ1ECP7</accession>